<dbReference type="InterPro" id="IPR029044">
    <property type="entry name" value="Nucleotide-diphossugar_trans"/>
</dbReference>
<dbReference type="Gene3D" id="3.90.550.10">
    <property type="entry name" value="Spore Coat Polysaccharide Biosynthesis Protein SpsA, Chain A"/>
    <property type="match status" value="1"/>
</dbReference>
<feature type="transmembrane region" description="Helical" evidence="1">
    <location>
        <begin position="290"/>
        <end position="313"/>
    </location>
</feature>
<name>A0A6J5ZFY7_9ZZZZ</name>
<keyword evidence="1" id="KW-1133">Transmembrane helix</keyword>
<protein>
    <submittedName>
        <fullName evidence="3">Unannotated protein</fullName>
    </submittedName>
</protein>
<dbReference type="SUPFAM" id="SSF53448">
    <property type="entry name" value="Nucleotide-diphospho-sugar transferases"/>
    <property type="match status" value="1"/>
</dbReference>
<dbReference type="PANTHER" id="PTHR43646:SF3">
    <property type="entry name" value="SLR1566 PROTEIN"/>
    <property type="match status" value="1"/>
</dbReference>
<reference evidence="3" key="1">
    <citation type="submission" date="2020-05" db="EMBL/GenBank/DDBJ databases">
        <authorList>
            <person name="Chiriac C."/>
            <person name="Salcher M."/>
            <person name="Ghai R."/>
            <person name="Kavagutti S V."/>
        </authorList>
    </citation>
    <scope>NUCLEOTIDE SEQUENCE</scope>
</reference>
<feature type="transmembrane region" description="Helical" evidence="1">
    <location>
        <begin position="325"/>
        <end position="343"/>
    </location>
</feature>
<proteinExistence type="predicted"/>
<dbReference type="PANTHER" id="PTHR43646">
    <property type="entry name" value="GLYCOSYLTRANSFERASE"/>
    <property type="match status" value="1"/>
</dbReference>
<dbReference type="InterPro" id="IPR001173">
    <property type="entry name" value="Glyco_trans_2-like"/>
</dbReference>
<evidence type="ECO:0000313" key="3">
    <source>
        <dbReference type="EMBL" id="CAB4341521.1"/>
    </source>
</evidence>
<feature type="domain" description="Glycosyltransferase 2-like" evidence="2">
    <location>
        <begin position="38"/>
        <end position="210"/>
    </location>
</feature>
<gene>
    <name evidence="3" type="ORF">UFOPK3574_00961</name>
</gene>
<evidence type="ECO:0000256" key="1">
    <source>
        <dbReference type="SAM" id="Phobius"/>
    </source>
</evidence>
<dbReference type="EMBL" id="CAESAF010000133">
    <property type="protein sequence ID" value="CAB4341521.1"/>
    <property type="molecule type" value="Genomic_DNA"/>
</dbReference>
<evidence type="ECO:0000259" key="2">
    <source>
        <dbReference type="Pfam" id="PF00535"/>
    </source>
</evidence>
<keyword evidence="1" id="KW-0472">Membrane</keyword>
<sequence length="356" mass="38804">MLTNLIFFATALLLLLAIANFLSIRRPESATERSESVSILIPVRNEAENIADLVFSLQAQQFLVKPEIIFINDSSTDETLEELQRATLGGAQIKVVNAPSLPSGWLGKPWALQQGFLQASGEIVVTLDADVRLTPTGISQAISMLGERSFISPYPRQIAKTFPERLIQPLLQWSWMSTVPLRIAEKSARTSLAVANGQFFVVRKSALNKIGGFEAIASEVLDDMELARALIKSGARGGVGDGSSLAQTRMYQNFAEIRAGYGKSLWKAFGKKSGSAGAITFLSATGIAPLISWANGSPLGFLAYGFIVITRMLSAYRSRGKLMDSFLHPISCAILIYLIIYSWRARGVVAWKGRTL</sequence>
<dbReference type="Pfam" id="PF00535">
    <property type="entry name" value="Glycos_transf_2"/>
    <property type="match status" value="1"/>
</dbReference>
<dbReference type="AlphaFoldDB" id="A0A6J5ZFY7"/>
<keyword evidence="1" id="KW-0812">Transmembrane</keyword>
<dbReference type="CDD" id="cd06423">
    <property type="entry name" value="CESA_like"/>
    <property type="match status" value="1"/>
</dbReference>
<organism evidence="3">
    <name type="scientific">freshwater metagenome</name>
    <dbReference type="NCBI Taxonomy" id="449393"/>
    <lineage>
        <taxon>unclassified sequences</taxon>
        <taxon>metagenomes</taxon>
        <taxon>ecological metagenomes</taxon>
    </lineage>
</organism>
<accession>A0A6J5ZFY7</accession>